<dbReference type="STRING" id="1764295.A0A5B8MPM8"/>
<dbReference type="InterPro" id="IPR000873">
    <property type="entry name" value="AMP-dep_synth/lig_dom"/>
</dbReference>
<dbReference type="GO" id="GO:0004467">
    <property type="term" value="F:long-chain fatty acid-CoA ligase activity"/>
    <property type="evidence" value="ECO:0007669"/>
    <property type="project" value="UniProtKB-EC"/>
</dbReference>
<keyword evidence="11" id="KW-1185">Reference proteome</keyword>
<dbReference type="GO" id="GO:0016020">
    <property type="term" value="C:membrane"/>
    <property type="evidence" value="ECO:0007669"/>
    <property type="project" value="TreeGrafter"/>
</dbReference>
<evidence type="ECO:0000313" key="11">
    <source>
        <dbReference type="Proteomes" id="UP000316726"/>
    </source>
</evidence>
<evidence type="ECO:0000256" key="5">
    <source>
        <dbReference type="ARBA" id="ARBA00022840"/>
    </source>
</evidence>
<comment type="similarity">
    <text evidence="1 7">Belongs to the ATP-dependent AMP-binding enzyme family.</text>
</comment>
<reference evidence="10 11" key="1">
    <citation type="submission" date="2018-07" db="EMBL/GenBank/DDBJ databases">
        <title>The complete nuclear genome of the prasinophyte Chloropicon primus (CCMP1205).</title>
        <authorList>
            <person name="Pombert J.-F."/>
            <person name="Otis C."/>
            <person name="Turmel M."/>
            <person name="Lemieux C."/>
        </authorList>
    </citation>
    <scope>NUCLEOTIDE SEQUENCE [LARGE SCALE GENOMIC DNA]</scope>
    <source>
        <strain evidence="10 11">CCMP1205</strain>
    </source>
</reference>
<dbReference type="InterPro" id="IPR042099">
    <property type="entry name" value="ANL_N_sf"/>
</dbReference>
<organism evidence="10 11">
    <name type="scientific">Chloropicon primus</name>
    <dbReference type="NCBI Taxonomy" id="1764295"/>
    <lineage>
        <taxon>Eukaryota</taxon>
        <taxon>Viridiplantae</taxon>
        <taxon>Chlorophyta</taxon>
        <taxon>Chloropicophyceae</taxon>
        <taxon>Chloropicales</taxon>
        <taxon>Chloropicaceae</taxon>
        <taxon>Chloropicon</taxon>
    </lineage>
</organism>
<dbReference type="CDD" id="cd05927">
    <property type="entry name" value="LC-FACS_euk"/>
    <property type="match status" value="1"/>
</dbReference>
<keyword evidence="7" id="KW-0443">Lipid metabolism</keyword>
<dbReference type="InterPro" id="IPR020845">
    <property type="entry name" value="AMP-binding_CS"/>
</dbReference>
<dbReference type="EC" id="6.2.1.3" evidence="6 7"/>
<reference evidence="9" key="2">
    <citation type="submission" date="2021-01" db="EMBL/GenBank/DDBJ databases">
        <authorList>
            <person name="Corre E."/>
            <person name="Pelletier E."/>
            <person name="Niang G."/>
            <person name="Scheremetjew M."/>
            <person name="Finn R."/>
            <person name="Kale V."/>
            <person name="Holt S."/>
            <person name="Cochrane G."/>
            <person name="Meng A."/>
            <person name="Brown T."/>
            <person name="Cohen L."/>
        </authorList>
    </citation>
    <scope>NUCLEOTIDE SEQUENCE</scope>
    <source>
        <strain evidence="9">CCMP1205</strain>
    </source>
</reference>
<gene>
    <name evidence="10" type="ORF">A3770_06p45220</name>
    <name evidence="9" type="ORF">CPRI1469_LOCUS8276</name>
</gene>
<dbReference type="GO" id="GO:0005783">
    <property type="term" value="C:endoplasmic reticulum"/>
    <property type="evidence" value="ECO:0007669"/>
    <property type="project" value="TreeGrafter"/>
</dbReference>
<proteinExistence type="inferred from homology"/>
<name>A0A5B8MPM8_9CHLO</name>
<keyword evidence="5 7" id="KW-0067">ATP-binding</keyword>
<evidence type="ECO:0000313" key="9">
    <source>
        <dbReference type="EMBL" id="CAD9719410.1"/>
    </source>
</evidence>
<evidence type="ECO:0000259" key="8">
    <source>
        <dbReference type="Pfam" id="PF00501"/>
    </source>
</evidence>
<keyword evidence="2 7" id="KW-0436">Ligase</keyword>
<comment type="catalytic activity">
    <reaction evidence="7">
        <text>a long-chain fatty acid + ATP + CoA = a long-chain fatty acyl-CoA + AMP + diphosphate</text>
        <dbReference type="Rhea" id="RHEA:15421"/>
        <dbReference type="ChEBI" id="CHEBI:30616"/>
        <dbReference type="ChEBI" id="CHEBI:33019"/>
        <dbReference type="ChEBI" id="CHEBI:57287"/>
        <dbReference type="ChEBI" id="CHEBI:57560"/>
        <dbReference type="ChEBI" id="CHEBI:83139"/>
        <dbReference type="ChEBI" id="CHEBI:456215"/>
        <dbReference type="EC" id="6.2.1.3"/>
    </reaction>
</comment>
<evidence type="ECO:0000313" key="10">
    <source>
        <dbReference type="EMBL" id="QDZ22004.1"/>
    </source>
</evidence>
<comment type="function">
    <text evidence="7">Catalyzes the conversion of long-chain fatty acids to their active form acyl-CoAs for both synthesis of cellular lipids, and degradation via beta-oxidation.</text>
</comment>
<evidence type="ECO:0000256" key="4">
    <source>
        <dbReference type="ARBA" id="ARBA00022832"/>
    </source>
</evidence>
<dbReference type="InterPro" id="IPR045311">
    <property type="entry name" value="LC-FACS_euk"/>
</dbReference>
<dbReference type="Pfam" id="PF00501">
    <property type="entry name" value="AMP-binding"/>
    <property type="match status" value="1"/>
</dbReference>
<dbReference type="PANTHER" id="PTHR43272:SF33">
    <property type="entry name" value="AMP-BINDING DOMAIN-CONTAINING PROTEIN-RELATED"/>
    <property type="match status" value="1"/>
</dbReference>
<evidence type="ECO:0000256" key="7">
    <source>
        <dbReference type="RuleBase" id="RU369030"/>
    </source>
</evidence>
<dbReference type="EMBL" id="CP031039">
    <property type="protein sequence ID" value="QDZ22004.1"/>
    <property type="molecule type" value="Genomic_DNA"/>
</dbReference>
<keyword evidence="3 7" id="KW-0547">Nucleotide-binding</keyword>
<dbReference type="GO" id="GO:0005524">
    <property type="term" value="F:ATP binding"/>
    <property type="evidence" value="ECO:0007669"/>
    <property type="project" value="UniProtKB-KW"/>
</dbReference>
<dbReference type="Gene3D" id="3.40.50.12780">
    <property type="entry name" value="N-terminal domain of ligase-like"/>
    <property type="match status" value="1"/>
</dbReference>
<sequence>MEAATKRVEQLKKQFAVTDIVDTYSVALPENVETDHEFRVRRSIHSPHRLVEGLAPPFAHVRTLYDLLESSLTRFADLPYLGQRVEDAKGNLGKYSWLTFSQVGEARTAIGSGLIHLGVQPGSHVGIYSVNCVEWSITDHACHAYSMVPVPLYDTLGPDSVQYICSHANVETVFCSHKVLDNLLSSARDAKNVKLVVVFGLAQGQALPANAGSFGCEVIKFQDLLKLGQANPKSHVPPRPSQLCKICYTSGTTGVPKGVMITHSNILANIAGAEVVPVKQGDVHISYLPLAHIYEHTLFNFLTHHGVSIGFFSGDVLSLLDDITELKPTVFVSVPRLWNRIYDKINAGIKESGMLTRAMFNAAYSSKKEALEKGDKSGGRWGKFWDWVVFSKLRAKLGGNVQFMVSGASPISPDVMSFLRVCFANVVEGYGLSEVGIVTVSGFDDPSVGHVGPPLACVEIKLEDIPDMSYLHSDQPYPRGEICIRGPTVFQGYFNDEAKTKEVLDEDGWFHTGDVGCWIPGGKLKIIDRKKNLFKLAQGEYVAPEKIEQICERSPFVFQIFVYGDSLRSDLVAVVSPDPDYILQWAKERGLPQDMAALCQDNGVMLSVLRSIQEQGRSAKLHGFEQVKAIYLTPDAFTIEDGLLTPTMKLKRPQLKAKFESAIAALYAGLDNK</sequence>
<dbReference type="OrthoDB" id="1700726at2759"/>
<dbReference type="EMBL" id="HBHL01012624">
    <property type="protein sequence ID" value="CAD9719410.1"/>
    <property type="molecule type" value="Transcribed_RNA"/>
</dbReference>
<evidence type="ECO:0000256" key="6">
    <source>
        <dbReference type="ARBA" id="ARBA00026121"/>
    </source>
</evidence>
<evidence type="ECO:0000256" key="3">
    <source>
        <dbReference type="ARBA" id="ARBA00022741"/>
    </source>
</evidence>
<protein>
    <recommendedName>
        <fullName evidence="6 7">Long-chain-fatty-acid--CoA ligase</fullName>
        <ecNumber evidence="6 7">6.2.1.3</ecNumber>
    </recommendedName>
</protein>
<dbReference type="SUPFAM" id="SSF56801">
    <property type="entry name" value="Acetyl-CoA synthetase-like"/>
    <property type="match status" value="1"/>
</dbReference>
<feature type="domain" description="AMP-dependent synthetase/ligase" evidence="8">
    <location>
        <begin position="93"/>
        <end position="494"/>
    </location>
</feature>
<evidence type="ECO:0000256" key="2">
    <source>
        <dbReference type="ARBA" id="ARBA00022598"/>
    </source>
</evidence>
<keyword evidence="4 7" id="KW-0276">Fatty acid metabolism</keyword>
<dbReference type="Proteomes" id="UP000316726">
    <property type="component" value="Chromosome 6"/>
</dbReference>
<dbReference type="AlphaFoldDB" id="A0A5B8MPM8"/>
<dbReference type="PANTHER" id="PTHR43272">
    <property type="entry name" value="LONG-CHAIN-FATTY-ACID--COA LIGASE"/>
    <property type="match status" value="1"/>
</dbReference>
<evidence type="ECO:0000256" key="1">
    <source>
        <dbReference type="ARBA" id="ARBA00006432"/>
    </source>
</evidence>
<accession>A0A5B8MPM8</accession>
<dbReference type="PROSITE" id="PS00455">
    <property type="entry name" value="AMP_BINDING"/>
    <property type="match status" value="1"/>
</dbReference>